<dbReference type="InterPro" id="IPR050321">
    <property type="entry name" value="Glycosyltr_2/OpgH_subfam"/>
</dbReference>
<feature type="transmembrane region" description="Helical" evidence="7">
    <location>
        <begin position="384"/>
        <end position="405"/>
    </location>
</feature>
<keyword evidence="2" id="KW-0328">Glycosyltransferase</keyword>
<proteinExistence type="predicted"/>
<dbReference type="KEGG" id="mbq:K668_02625"/>
<feature type="transmembrane region" description="Helical" evidence="7">
    <location>
        <begin position="40"/>
        <end position="64"/>
    </location>
</feature>
<dbReference type="InterPro" id="IPR029044">
    <property type="entry name" value="Nucleotide-diphossugar_trans"/>
</dbReference>
<feature type="transmembrane region" description="Helical" evidence="7">
    <location>
        <begin position="353"/>
        <end position="377"/>
    </location>
</feature>
<keyword evidence="6 7" id="KW-0472">Membrane</keyword>
<dbReference type="HOGENOM" id="CLU_520494_0_0_14"/>
<evidence type="ECO:0000256" key="4">
    <source>
        <dbReference type="ARBA" id="ARBA00022692"/>
    </source>
</evidence>
<dbReference type="Proteomes" id="UP000027182">
    <property type="component" value="Chromosome"/>
</dbReference>
<name>A0A059Y8T8_MYCBV</name>
<evidence type="ECO:0000256" key="1">
    <source>
        <dbReference type="ARBA" id="ARBA00004141"/>
    </source>
</evidence>
<evidence type="ECO:0000313" key="9">
    <source>
        <dbReference type="Proteomes" id="UP000027182"/>
    </source>
</evidence>
<evidence type="ECO:0000256" key="5">
    <source>
        <dbReference type="ARBA" id="ARBA00022989"/>
    </source>
</evidence>
<dbReference type="AlphaFoldDB" id="A0A059Y8T8"/>
<evidence type="ECO:0000256" key="2">
    <source>
        <dbReference type="ARBA" id="ARBA00022676"/>
    </source>
</evidence>
<evidence type="ECO:0000256" key="7">
    <source>
        <dbReference type="SAM" id="Phobius"/>
    </source>
</evidence>
<dbReference type="GO" id="GO:0016020">
    <property type="term" value="C:membrane"/>
    <property type="evidence" value="ECO:0007669"/>
    <property type="project" value="UniProtKB-SubCell"/>
</dbReference>
<evidence type="ECO:0000313" key="8">
    <source>
        <dbReference type="EMBL" id="AIA34101.1"/>
    </source>
</evidence>
<organism evidence="8 9">
    <name type="scientific">Mycoplasmopsis bovis CQ-W70</name>
    <dbReference type="NCBI Taxonomy" id="1316930"/>
    <lineage>
        <taxon>Bacteria</taxon>
        <taxon>Bacillati</taxon>
        <taxon>Mycoplasmatota</taxon>
        <taxon>Mycoplasmoidales</taxon>
        <taxon>Metamycoplasmataceae</taxon>
        <taxon>Mycoplasmopsis</taxon>
    </lineage>
</organism>
<evidence type="ECO:0008006" key="10">
    <source>
        <dbReference type="Google" id="ProtNLM"/>
    </source>
</evidence>
<accession>A0A059Y8T8</accession>
<sequence>MKKKQNVFIFVLIIWLILSSAIIVPLIFKFINLFSAENTYSLAVKIIIFIMLSVNALIFCFFWLKSTKNMVFSLVFLFGRKKLAQKFEPIINSELTDEFKNKKVVLLYCTCDDFHEESLSKSMMQYWNNYETVILDDSKSNEYIEKVNEFANKHNLKVVRRENKEGFKAGNLNNFLKHNDDFDYFVVLDSDEVIPADFISQSLKYFQFDEKIGALQAYHLNKKGKNLFQYLMSISANAQSLDHHYMRQLYGENSLLGHGMIIRKDVYRQTNDFPQILVEDTSMSAEIKSIGYDIVYAPNIVCYEDFPNDYIALKKRQCRWTAGNVQYIKKYAKKNRKSKYRWFERIDLILNHYSLPLIPVFALLFLINFLIIGFLGFTVSTKELTFAIIWMVFLLGSLLLSAINLAKSKNILLALPVFILTTIVYTAMNTSFVLSVFNGLLNKKIKFIVTPKESVKIPFKYIIIHSIVPFLFGAATLVLTYFSWGTVVPTLIVSIPCLLFPFAMTFSNISMTKRVANKSKRQI</sequence>
<gene>
    <name evidence="8" type="ORF">K668_02625</name>
</gene>
<keyword evidence="3" id="KW-0808">Transferase</keyword>
<dbReference type="Gene3D" id="3.90.550.10">
    <property type="entry name" value="Spore Coat Polysaccharide Biosynthesis Protein SpsA, Chain A"/>
    <property type="match status" value="1"/>
</dbReference>
<dbReference type="Pfam" id="PF13641">
    <property type="entry name" value="Glyco_tranf_2_3"/>
    <property type="match status" value="1"/>
</dbReference>
<dbReference type="PANTHER" id="PTHR43867">
    <property type="entry name" value="CELLULOSE SYNTHASE CATALYTIC SUBUNIT A [UDP-FORMING]"/>
    <property type="match status" value="1"/>
</dbReference>
<reference evidence="8 9" key="1">
    <citation type="submission" date="2013-04" db="EMBL/GenBank/DDBJ databases">
        <authorList>
            <person name="Lin L."/>
            <person name="Zeng Z."/>
            <person name="Xie J."/>
            <person name="Luo L."/>
            <person name="Yang Z."/>
            <person name="Liang W."/>
            <person name="Lin H."/>
            <person name="Dong C."/>
            <person name="Sun Y."/>
        </authorList>
    </citation>
    <scope>NUCLEOTIDE SEQUENCE [LARGE SCALE GENOMIC DNA]</scope>
    <source>
        <strain evidence="8 9">CQ-W70</strain>
    </source>
</reference>
<feature type="transmembrane region" description="Helical" evidence="7">
    <location>
        <begin position="6"/>
        <end position="28"/>
    </location>
</feature>
<feature type="transmembrane region" description="Helical" evidence="7">
    <location>
        <begin position="462"/>
        <end position="484"/>
    </location>
</feature>
<protein>
    <recommendedName>
        <fullName evidence="10">Glycosyltransferase</fullName>
    </recommendedName>
</protein>
<keyword evidence="4 7" id="KW-0812">Transmembrane</keyword>
<evidence type="ECO:0000256" key="6">
    <source>
        <dbReference type="ARBA" id="ARBA00023136"/>
    </source>
</evidence>
<dbReference type="RefSeq" id="WP_038582780.1">
    <property type="nucleotide sequence ID" value="NZ_CP005933.1"/>
</dbReference>
<evidence type="ECO:0000256" key="3">
    <source>
        <dbReference type="ARBA" id="ARBA00022679"/>
    </source>
</evidence>
<feature type="transmembrane region" description="Helical" evidence="7">
    <location>
        <begin position="411"/>
        <end position="441"/>
    </location>
</feature>
<comment type="subcellular location">
    <subcellularLocation>
        <location evidence="1">Membrane</location>
        <topology evidence="1">Multi-pass membrane protein</topology>
    </subcellularLocation>
</comment>
<dbReference type="GO" id="GO:0016757">
    <property type="term" value="F:glycosyltransferase activity"/>
    <property type="evidence" value="ECO:0007669"/>
    <property type="project" value="UniProtKB-KW"/>
</dbReference>
<keyword evidence="5 7" id="KW-1133">Transmembrane helix</keyword>
<dbReference type="EMBL" id="CP005933">
    <property type="protein sequence ID" value="AIA34101.1"/>
    <property type="molecule type" value="Genomic_DNA"/>
</dbReference>
<dbReference type="PANTHER" id="PTHR43867:SF2">
    <property type="entry name" value="CELLULOSE SYNTHASE CATALYTIC SUBUNIT A [UDP-FORMING]"/>
    <property type="match status" value="1"/>
</dbReference>
<dbReference type="PATRIC" id="fig|1316930.3.peg.537"/>
<dbReference type="SUPFAM" id="SSF53448">
    <property type="entry name" value="Nucleotide-diphospho-sugar transferases"/>
    <property type="match status" value="1"/>
</dbReference>
<feature type="transmembrane region" description="Helical" evidence="7">
    <location>
        <begin position="490"/>
        <end position="511"/>
    </location>
</feature>